<name>A0A2H9T5X5_9ZZZZ</name>
<accession>A0A2H9T5X5</accession>
<dbReference type="AlphaFoldDB" id="A0A2H9T5X5"/>
<proteinExistence type="predicted"/>
<dbReference type="EMBL" id="NSIT01000150">
    <property type="protein sequence ID" value="PJE78620.1"/>
    <property type="molecule type" value="Genomic_DNA"/>
</dbReference>
<sequence>MVATLGKDAPYSEKVHSILTVDLATRKCSARWVSRRLTVNQKHTRRTLSCSNLKGATTPTDSIFIN</sequence>
<gene>
    <name evidence="1" type="ORF">CI610_02435</name>
</gene>
<reference evidence="1" key="1">
    <citation type="journal article" date="2017" name="Appl. Environ. Microbiol.">
        <title>Molecular characterization of an Endozoicomonas-like organism causing infection in king scallop Pecten maximus L.</title>
        <authorList>
            <person name="Cano I."/>
            <person name="van Aerle R."/>
            <person name="Ross S."/>
            <person name="Verner-Jeffreys D.W."/>
            <person name="Paley R.K."/>
            <person name="Rimmer G."/>
            <person name="Ryder D."/>
            <person name="Hooper P."/>
            <person name="Stone D."/>
            <person name="Feist S.W."/>
        </authorList>
    </citation>
    <scope>NUCLEOTIDE SEQUENCE</scope>
</reference>
<evidence type="ECO:0000313" key="1">
    <source>
        <dbReference type="EMBL" id="PJE78620.1"/>
    </source>
</evidence>
<comment type="caution">
    <text evidence="1">The sequence shown here is derived from an EMBL/GenBank/DDBJ whole genome shotgun (WGS) entry which is preliminary data.</text>
</comment>
<organism evidence="1">
    <name type="scientific">invertebrate metagenome</name>
    <dbReference type="NCBI Taxonomy" id="1711999"/>
    <lineage>
        <taxon>unclassified sequences</taxon>
        <taxon>metagenomes</taxon>
        <taxon>organismal metagenomes</taxon>
    </lineage>
</organism>
<protein>
    <submittedName>
        <fullName evidence="1">Uncharacterized protein</fullName>
    </submittedName>
</protein>